<evidence type="ECO:0000256" key="4">
    <source>
        <dbReference type="ARBA" id="ARBA00022475"/>
    </source>
</evidence>
<evidence type="ECO:0000313" key="11">
    <source>
        <dbReference type="Proteomes" id="UP000320593"/>
    </source>
</evidence>
<feature type="transmembrane region" description="Helical" evidence="8">
    <location>
        <begin position="92"/>
        <end position="110"/>
    </location>
</feature>
<feature type="transmembrane region" description="Helical" evidence="8">
    <location>
        <begin position="131"/>
        <end position="154"/>
    </location>
</feature>
<organism evidence="10 11">
    <name type="scientific">Roseibium hamelinense</name>
    <dbReference type="NCBI Taxonomy" id="150831"/>
    <lineage>
        <taxon>Bacteria</taxon>
        <taxon>Pseudomonadati</taxon>
        <taxon>Pseudomonadota</taxon>
        <taxon>Alphaproteobacteria</taxon>
        <taxon>Hyphomicrobiales</taxon>
        <taxon>Stappiaceae</taxon>
        <taxon>Roseibium</taxon>
    </lineage>
</organism>
<evidence type="ECO:0000256" key="3">
    <source>
        <dbReference type="ARBA" id="ARBA00022448"/>
    </source>
</evidence>
<dbReference type="AlphaFoldDB" id="A0A562SNM6"/>
<dbReference type="PANTHER" id="PTHR43302:SF5">
    <property type="entry name" value="TRANSPORTER ARSB-RELATED"/>
    <property type="match status" value="1"/>
</dbReference>
<comment type="subcellular location">
    <subcellularLocation>
        <location evidence="1">Cell membrane</location>
        <topology evidence="1">Multi-pass membrane protein</topology>
    </subcellularLocation>
</comment>
<keyword evidence="3" id="KW-0813">Transport</keyword>
<comment type="caution">
    <text evidence="10">The sequence shown here is derived from an EMBL/GenBank/DDBJ whole genome shotgun (WGS) entry which is preliminary data.</text>
</comment>
<feature type="transmembrane region" description="Helical" evidence="8">
    <location>
        <begin position="248"/>
        <end position="265"/>
    </location>
</feature>
<gene>
    <name evidence="10" type="ORF">JM93_03434</name>
</gene>
<dbReference type="EMBL" id="VLLF01000008">
    <property type="protein sequence ID" value="TWI82919.1"/>
    <property type="molecule type" value="Genomic_DNA"/>
</dbReference>
<dbReference type="GO" id="GO:0005886">
    <property type="term" value="C:plasma membrane"/>
    <property type="evidence" value="ECO:0007669"/>
    <property type="project" value="UniProtKB-SubCell"/>
</dbReference>
<dbReference type="PRINTS" id="PR00758">
    <property type="entry name" value="ARSENICPUMP"/>
</dbReference>
<keyword evidence="11" id="KW-1185">Reference proteome</keyword>
<feature type="transmembrane region" description="Helical" evidence="8">
    <location>
        <begin position="174"/>
        <end position="193"/>
    </location>
</feature>
<dbReference type="RefSeq" id="WP_145345724.1">
    <property type="nucleotide sequence ID" value="NZ_SMLY01000080.1"/>
</dbReference>
<keyword evidence="6 8" id="KW-1133">Transmembrane helix</keyword>
<feature type="transmembrane region" description="Helical" evidence="8">
    <location>
        <begin position="219"/>
        <end position="242"/>
    </location>
</feature>
<feature type="transmembrane region" description="Helical" evidence="8">
    <location>
        <begin position="28"/>
        <end position="45"/>
    </location>
</feature>
<feature type="transmembrane region" description="Helical" evidence="8">
    <location>
        <begin position="52"/>
        <end position="72"/>
    </location>
</feature>
<dbReference type="InterPro" id="IPR000802">
    <property type="entry name" value="Arsenical_pump_ArsB"/>
</dbReference>
<evidence type="ECO:0000256" key="1">
    <source>
        <dbReference type="ARBA" id="ARBA00004651"/>
    </source>
</evidence>
<dbReference type="PANTHER" id="PTHR43302">
    <property type="entry name" value="TRANSPORTER ARSB-RELATED"/>
    <property type="match status" value="1"/>
</dbReference>
<evidence type="ECO:0000256" key="5">
    <source>
        <dbReference type="ARBA" id="ARBA00022692"/>
    </source>
</evidence>
<proteinExistence type="inferred from homology"/>
<feature type="domain" description="Citrate transporter-like" evidence="9">
    <location>
        <begin position="22"/>
        <end position="335"/>
    </location>
</feature>
<keyword evidence="5 8" id="KW-0812">Transmembrane</keyword>
<dbReference type="Proteomes" id="UP000320593">
    <property type="component" value="Unassembled WGS sequence"/>
</dbReference>
<accession>A0A562SNM6</accession>
<reference evidence="10 11" key="1">
    <citation type="submission" date="2019-07" db="EMBL/GenBank/DDBJ databases">
        <title>Genomic Encyclopedia of Archaeal and Bacterial Type Strains, Phase II (KMG-II): from individual species to whole genera.</title>
        <authorList>
            <person name="Goeker M."/>
        </authorList>
    </citation>
    <scope>NUCLEOTIDE SEQUENCE [LARGE SCALE GENOMIC DNA]</scope>
    <source>
        <strain evidence="10 11">ATCC BAA-252</strain>
    </source>
</reference>
<dbReference type="GO" id="GO:0015105">
    <property type="term" value="F:arsenite transmembrane transporter activity"/>
    <property type="evidence" value="ECO:0007669"/>
    <property type="project" value="InterPro"/>
</dbReference>
<protein>
    <submittedName>
        <fullName evidence="10">YbiR family transporter</fullName>
    </submittedName>
</protein>
<feature type="transmembrane region" description="Helical" evidence="8">
    <location>
        <begin position="392"/>
        <end position="412"/>
    </location>
</feature>
<evidence type="ECO:0000259" key="9">
    <source>
        <dbReference type="Pfam" id="PF03600"/>
    </source>
</evidence>
<evidence type="ECO:0000313" key="10">
    <source>
        <dbReference type="EMBL" id="TWI82919.1"/>
    </source>
</evidence>
<sequence length="415" mass="45205">MTFSLGVSIVIFLLISIRQWLPEWIRIWQIMTAGAVILLVTGQIGPTSALDAIDWNVIAYLFGVFTISHALYDCGIAHRLSDWICKDRDSASLPLFLFLVLVALISAVLTNDAAAAIGTPIAITIAARLKIAPSVPLIALCAIVTVGSMTSPVGNPQNILIVADGHFSNPVGTFAAWLFVPTLLSLLFCFIWYRFCLSCAPSASGTTEVTLPAPSSDQLWPALLATGVLSVLVIADSVLAGYFPRFDIPLGAISVLSCLPVYIFSRERITIFKQVDWHTLIFFVAMFIVTGAVLQSGVLQNLLGSWQDRLNEPFIVAKVSFWASQLFSNVPVVEIYLNLLKSGETQTFMLLAGISTLAGNLFITSAASNVIVVQQAEKLGAKPFQFWQFTRLVIPVTFFSVAVCYGWVVYVYPVL</sequence>
<evidence type="ECO:0000256" key="8">
    <source>
        <dbReference type="SAM" id="Phobius"/>
    </source>
</evidence>
<dbReference type="Pfam" id="PF03600">
    <property type="entry name" value="CitMHS"/>
    <property type="match status" value="1"/>
</dbReference>
<dbReference type="InterPro" id="IPR004680">
    <property type="entry name" value="Cit_transptr-like_dom"/>
</dbReference>
<comment type="similarity">
    <text evidence="2">Belongs to the CitM (TC 2.A.11) transporter family.</text>
</comment>
<evidence type="ECO:0000256" key="6">
    <source>
        <dbReference type="ARBA" id="ARBA00022989"/>
    </source>
</evidence>
<name>A0A562SNM6_9HYPH</name>
<feature type="transmembrane region" description="Helical" evidence="8">
    <location>
        <begin position="349"/>
        <end position="372"/>
    </location>
</feature>
<evidence type="ECO:0000256" key="7">
    <source>
        <dbReference type="ARBA" id="ARBA00023136"/>
    </source>
</evidence>
<dbReference type="OrthoDB" id="9774335at2"/>
<feature type="transmembrane region" description="Helical" evidence="8">
    <location>
        <begin position="277"/>
        <end position="299"/>
    </location>
</feature>
<keyword evidence="7 8" id="KW-0472">Membrane</keyword>
<keyword evidence="4" id="KW-1003">Cell membrane</keyword>
<evidence type="ECO:0000256" key="2">
    <source>
        <dbReference type="ARBA" id="ARBA00009843"/>
    </source>
</evidence>